<evidence type="ECO:0008006" key="3">
    <source>
        <dbReference type="Google" id="ProtNLM"/>
    </source>
</evidence>
<dbReference type="EMBL" id="VIWY01000003">
    <property type="protein sequence ID" value="TWG21135.1"/>
    <property type="molecule type" value="Genomic_DNA"/>
</dbReference>
<name>A0A561WBB6_ACTTI</name>
<proteinExistence type="predicted"/>
<protein>
    <recommendedName>
        <fullName evidence="3">PE family protein</fullName>
    </recommendedName>
</protein>
<dbReference type="RefSeq" id="WP_122979802.1">
    <property type="nucleotide sequence ID" value="NZ_BOMX01000116.1"/>
</dbReference>
<keyword evidence="2" id="KW-1185">Reference proteome</keyword>
<comment type="caution">
    <text evidence="1">The sequence shown here is derived from an EMBL/GenBank/DDBJ whole genome shotgun (WGS) entry which is preliminary data.</text>
</comment>
<sequence>MTDQRTRVDVLSLEDFHSTLTARLAEADFVLRKIDNELQCRPPELGRFADGSAATTQYNELLQQHRTRALRLRAAISAAQEATSSIIANYTTTEARNRANASAIAAALGGVGAALQEGTSSDV</sequence>
<evidence type="ECO:0000313" key="2">
    <source>
        <dbReference type="Proteomes" id="UP000320239"/>
    </source>
</evidence>
<dbReference type="AlphaFoldDB" id="A0A561WBB6"/>
<accession>A0A561WBB6</accession>
<dbReference type="OrthoDB" id="3405091at2"/>
<reference evidence="1 2" key="1">
    <citation type="submission" date="2019-06" db="EMBL/GenBank/DDBJ databases">
        <title>Sequencing the genomes of 1000 actinobacteria strains.</title>
        <authorList>
            <person name="Klenk H.-P."/>
        </authorList>
    </citation>
    <scope>NUCLEOTIDE SEQUENCE [LARGE SCALE GENOMIC DNA]</scope>
    <source>
        <strain evidence="1 2">DSM 43866</strain>
    </source>
</reference>
<organism evidence="1 2">
    <name type="scientific">Actinoplanes teichomyceticus</name>
    <dbReference type="NCBI Taxonomy" id="1867"/>
    <lineage>
        <taxon>Bacteria</taxon>
        <taxon>Bacillati</taxon>
        <taxon>Actinomycetota</taxon>
        <taxon>Actinomycetes</taxon>
        <taxon>Micromonosporales</taxon>
        <taxon>Micromonosporaceae</taxon>
        <taxon>Actinoplanes</taxon>
    </lineage>
</organism>
<gene>
    <name evidence="1" type="ORF">FHX34_103665</name>
</gene>
<dbReference type="Proteomes" id="UP000320239">
    <property type="component" value="Unassembled WGS sequence"/>
</dbReference>
<evidence type="ECO:0000313" key="1">
    <source>
        <dbReference type="EMBL" id="TWG21135.1"/>
    </source>
</evidence>